<name>A0AA44XXH2_BURVI</name>
<evidence type="ECO:0000313" key="3">
    <source>
        <dbReference type="Proteomes" id="UP000237632"/>
    </source>
</evidence>
<organism evidence="2 3">
    <name type="scientific">Burkholderia vietnamiensis</name>
    <dbReference type="NCBI Taxonomy" id="60552"/>
    <lineage>
        <taxon>Bacteria</taxon>
        <taxon>Pseudomonadati</taxon>
        <taxon>Pseudomonadota</taxon>
        <taxon>Betaproteobacteria</taxon>
        <taxon>Burkholderiales</taxon>
        <taxon>Burkholderiaceae</taxon>
        <taxon>Burkholderia</taxon>
        <taxon>Burkholderia cepacia complex</taxon>
    </lineage>
</organism>
<dbReference type="RefSeq" id="WP_105856855.1">
    <property type="nucleotide sequence ID" value="NZ_PVHK01000156.1"/>
</dbReference>
<dbReference type="EMBL" id="PVHK01000156">
    <property type="protein sequence ID" value="PRH40433.1"/>
    <property type="molecule type" value="Genomic_DNA"/>
</dbReference>
<accession>A0AA44XXH2</accession>
<evidence type="ECO:0000259" key="1">
    <source>
        <dbReference type="Pfam" id="PF04917"/>
    </source>
</evidence>
<protein>
    <submittedName>
        <fullName evidence="2">Shufflon system plasmid conjugative transfer pilus tip adhesin PilV</fullName>
    </submittedName>
</protein>
<evidence type="ECO:0000313" key="2">
    <source>
        <dbReference type="EMBL" id="PRH40433.1"/>
    </source>
</evidence>
<dbReference type="InterPro" id="IPR007001">
    <property type="entry name" value="Shufflon_N"/>
</dbReference>
<sequence length="424" mass="43918">MEAILGILVALALSAMSVGGLLTWSAQGAASVKNAVAAGQQRQINKAAEQYIKDFGATLIQTATAGAPLIITPAMLRNSGYLQQGVADTNAFRQSWVLQVKQPSPGQLQAIVTSENGDAIEAKQLVQVAAQTGAQGGFIPYTRQMGDATMDGNTAVGTYGGWRVAMAGWRNPGSGHLASLLSFGGAAGGGNGYLYRVSVPNRPDLNTMQTALGMGGNDINNAGTISGNRARFGGRIATNGLNPDDMPAGWAGGVRTGDVYAGGTIAAGNGGATPAGMNVNGDMWADRLTFNTSASCSWNQITVRDNNQAFVCNRTGQWVPISNLVGNLTTTGQYAGYYNGWGVTPPSCGPGGSAWFSITPVTTAVEFANHNPPISGAVYQMGWNGSQWVLQIFDVLADGNRTRINDELGLQADIRVGCSFGNGA</sequence>
<reference evidence="2 3" key="1">
    <citation type="submission" date="2018-03" db="EMBL/GenBank/DDBJ databases">
        <authorList>
            <person name="Nguyen K."/>
            <person name="Fouts D."/>
            <person name="Sutton G."/>
        </authorList>
    </citation>
    <scope>NUCLEOTIDE SEQUENCE [LARGE SCALE GENOMIC DNA]</scope>
    <source>
        <strain evidence="2 3">AU3578</strain>
    </source>
</reference>
<dbReference type="AlphaFoldDB" id="A0AA44XXH2"/>
<feature type="domain" description="Bacterial shufflon protein N-terminal" evidence="1">
    <location>
        <begin position="34"/>
        <end position="240"/>
    </location>
</feature>
<dbReference type="Proteomes" id="UP000237632">
    <property type="component" value="Unassembled WGS sequence"/>
</dbReference>
<dbReference type="Pfam" id="PF04917">
    <property type="entry name" value="Shufflon_N"/>
    <property type="match status" value="1"/>
</dbReference>
<comment type="caution">
    <text evidence="2">The sequence shown here is derived from an EMBL/GenBank/DDBJ whole genome shotgun (WGS) entry which is preliminary data.</text>
</comment>
<gene>
    <name evidence="2" type="ORF">C6T65_21115</name>
</gene>
<proteinExistence type="predicted"/>